<comment type="similarity">
    <text evidence="5">Belongs to the TRAFAC class myosin-kinesin ATPase superfamily. Myosin family.</text>
</comment>
<dbReference type="Proteomes" id="UP000228934">
    <property type="component" value="Unassembled WGS sequence"/>
</dbReference>
<proteinExistence type="inferred from homology"/>
<dbReference type="EMBL" id="KV926272">
    <property type="protein sequence ID" value="PIO35105.1"/>
    <property type="molecule type" value="Genomic_DNA"/>
</dbReference>
<dbReference type="InterPro" id="IPR051567">
    <property type="entry name" value="Unconventional_Myosin_ATPase"/>
</dbReference>
<dbReference type="PRINTS" id="PR00193">
    <property type="entry name" value="MYOSINHEAVY"/>
</dbReference>
<feature type="domain" description="Myosin motor" evidence="6">
    <location>
        <begin position="11"/>
        <end position="169"/>
    </location>
</feature>
<gene>
    <name evidence="7" type="ORF">AB205_0036130</name>
</gene>
<accession>A0A2G9S4V1</accession>
<dbReference type="InterPro" id="IPR036961">
    <property type="entry name" value="Kinesin_motor_dom_sf"/>
</dbReference>
<keyword evidence="3 5" id="KW-0518">Myosin</keyword>
<keyword evidence="4 5" id="KW-0505">Motor protein</keyword>
<evidence type="ECO:0000256" key="3">
    <source>
        <dbReference type="ARBA" id="ARBA00023123"/>
    </source>
</evidence>
<evidence type="ECO:0000259" key="6">
    <source>
        <dbReference type="PROSITE" id="PS51456"/>
    </source>
</evidence>
<keyword evidence="1 5" id="KW-0547">Nucleotide-binding</keyword>
<dbReference type="GO" id="GO:0003774">
    <property type="term" value="F:cytoskeletal motor activity"/>
    <property type="evidence" value="ECO:0007669"/>
    <property type="project" value="UniProtKB-UniRule"/>
</dbReference>
<feature type="binding site" evidence="5">
    <location>
        <begin position="104"/>
        <end position="111"/>
    </location>
    <ligand>
        <name>ATP</name>
        <dbReference type="ChEBI" id="CHEBI:30616"/>
    </ligand>
</feature>
<keyword evidence="2 5" id="KW-0067">ATP-binding</keyword>
<dbReference type="InterPro" id="IPR027417">
    <property type="entry name" value="P-loop_NTPase"/>
</dbReference>
<dbReference type="Gene3D" id="3.40.850.10">
    <property type="entry name" value="Kinesin motor domain"/>
    <property type="match status" value="1"/>
</dbReference>
<evidence type="ECO:0000256" key="2">
    <source>
        <dbReference type="ARBA" id="ARBA00022840"/>
    </source>
</evidence>
<keyword evidence="8" id="KW-1185">Reference proteome</keyword>
<feature type="non-terminal residue" evidence="7">
    <location>
        <position position="1"/>
    </location>
</feature>
<evidence type="ECO:0000256" key="1">
    <source>
        <dbReference type="ARBA" id="ARBA00022741"/>
    </source>
</evidence>
<comment type="caution">
    <text evidence="5">Lacks conserved residue(s) required for the propagation of feature annotation.</text>
</comment>
<dbReference type="GO" id="GO:0016459">
    <property type="term" value="C:myosin complex"/>
    <property type="evidence" value="ECO:0007669"/>
    <property type="project" value="UniProtKB-KW"/>
</dbReference>
<dbReference type="GO" id="GO:0005524">
    <property type="term" value="F:ATP binding"/>
    <property type="evidence" value="ECO:0007669"/>
    <property type="project" value="UniProtKB-UniRule"/>
</dbReference>
<dbReference type="Pfam" id="PF00063">
    <property type="entry name" value="Myosin_head"/>
    <property type="match status" value="1"/>
</dbReference>
<sequence>ACTGEQCPEVEELSDLSFLQEVCESSVLLCLKKRFHRNAIYTSAGHMLLSVNPFKSLNIYSLEMAQIYQDINIVERPPHIFAVAEEAFILSRNSEHPPNILLSGHSGSGKTEAVKLLSQYLTTPQRRQGDKILQLLDFFKVLESFGHAKTVLNRNSSRFGQSLQVFLQR</sequence>
<name>A0A2G9S4V1_AQUCT</name>
<evidence type="ECO:0000256" key="5">
    <source>
        <dbReference type="PROSITE-ProRule" id="PRU00782"/>
    </source>
</evidence>
<dbReference type="PANTHER" id="PTHR22692:SF16">
    <property type="entry name" value="MYOSIN XVB"/>
    <property type="match status" value="1"/>
</dbReference>
<dbReference type="InterPro" id="IPR001609">
    <property type="entry name" value="Myosin_head_motor_dom-like"/>
</dbReference>
<protein>
    <recommendedName>
        <fullName evidence="6">Myosin motor domain-containing protein</fullName>
    </recommendedName>
</protein>
<dbReference type="OrthoDB" id="6108017at2759"/>
<dbReference type="PROSITE" id="PS51456">
    <property type="entry name" value="MYOSIN_MOTOR"/>
    <property type="match status" value="1"/>
</dbReference>
<dbReference type="PANTHER" id="PTHR22692">
    <property type="entry name" value="MYOSIN VII, XV"/>
    <property type="match status" value="1"/>
</dbReference>
<reference evidence="8" key="1">
    <citation type="journal article" date="2017" name="Nat. Commun.">
        <title>The North American bullfrog draft genome provides insight into hormonal regulation of long noncoding RNA.</title>
        <authorList>
            <person name="Hammond S.A."/>
            <person name="Warren R.L."/>
            <person name="Vandervalk B.P."/>
            <person name="Kucuk E."/>
            <person name="Khan H."/>
            <person name="Gibb E.A."/>
            <person name="Pandoh P."/>
            <person name="Kirk H."/>
            <person name="Zhao Y."/>
            <person name="Jones M."/>
            <person name="Mungall A.J."/>
            <person name="Coope R."/>
            <person name="Pleasance S."/>
            <person name="Moore R.A."/>
            <person name="Holt R.A."/>
            <person name="Round J.M."/>
            <person name="Ohora S."/>
            <person name="Walle B.V."/>
            <person name="Veldhoen N."/>
            <person name="Helbing C.C."/>
            <person name="Birol I."/>
        </authorList>
    </citation>
    <scope>NUCLEOTIDE SEQUENCE [LARGE SCALE GENOMIC DNA]</scope>
</reference>
<evidence type="ECO:0000256" key="4">
    <source>
        <dbReference type="ARBA" id="ARBA00023175"/>
    </source>
</evidence>
<organism evidence="7 8">
    <name type="scientific">Aquarana catesbeiana</name>
    <name type="common">American bullfrog</name>
    <name type="synonym">Rana catesbeiana</name>
    <dbReference type="NCBI Taxonomy" id="8400"/>
    <lineage>
        <taxon>Eukaryota</taxon>
        <taxon>Metazoa</taxon>
        <taxon>Chordata</taxon>
        <taxon>Craniata</taxon>
        <taxon>Vertebrata</taxon>
        <taxon>Euteleostomi</taxon>
        <taxon>Amphibia</taxon>
        <taxon>Batrachia</taxon>
        <taxon>Anura</taxon>
        <taxon>Neobatrachia</taxon>
        <taxon>Ranoidea</taxon>
        <taxon>Ranidae</taxon>
        <taxon>Aquarana</taxon>
    </lineage>
</organism>
<dbReference type="GO" id="GO:0003779">
    <property type="term" value="F:actin binding"/>
    <property type="evidence" value="ECO:0007669"/>
    <property type="project" value="UniProtKB-KW"/>
</dbReference>
<dbReference type="SUPFAM" id="SSF52540">
    <property type="entry name" value="P-loop containing nucleoside triphosphate hydrolases"/>
    <property type="match status" value="1"/>
</dbReference>
<evidence type="ECO:0000313" key="8">
    <source>
        <dbReference type="Proteomes" id="UP000228934"/>
    </source>
</evidence>
<keyword evidence="5" id="KW-0009">Actin-binding</keyword>
<evidence type="ECO:0000313" key="7">
    <source>
        <dbReference type="EMBL" id="PIO35105.1"/>
    </source>
</evidence>
<dbReference type="AlphaFoldDB" id="A0A2G9S4V1"/>